<sequence>MSLTPATFDVFTSQSMTTPMTISDLEMVSIHEMDASSYLAMNEETFECPYREPVQYLLNNVVGKSRGAFELSQEKSEKQIEWLKLKLCAYEFKILDVAKQTHISSRAVSTSYGKAKHKAAVKLLNLLERQLKVDKIHMPKHLIGLPNFRDHSYFIPVFVPLFWNKNFVASLDKALEIASKDKTAFKPYYTIKGLFEEYRKASFDPNFTQKNYPGTSQVPGKKPDLEIDKYMMKLLVKLREDNIEYATPGGNPTTFWKDVMRTLWTQFGDENPFEQALNFDFKTLLSCSACNETKTAALHQTFIPLKEKYLNFSSLNEIMANEKSFLLLDNFNCDNCKGSDFTIIKKKLSIPSILVFLIDGQVTDDLPNALNLELPDLLNVFGTPFEKYAYSISFFKYKVESSDIGRHPRHNGGEPGDAISGTHVVLNIKHEGVWREVNNDKILEPLRTYNYARNQMLIFYRKIE</sequence>
<organism evidence="1 2">
    <name type="scientific">Tetranychus urticae</name>
    <name type="common">Two-spotted spider mite</name>
    <dbReference type="NCBI Taxonomy" id="32264"/>
    <lineage>
        <taxon>Eukaryota</taxon>
        <taxon>Metazoa</taxon>
        <taxon>Ecdysozoa</taxon>
        <taxon>Arthropoda</taxon>
        <taxon>Chelicerata</taxon>
        <taxon>Arachnida</taxon>
        <taxon>Acari</taxon>
        <taxon>Acariformes</taxon>
        <taxon>Trombidiformes</taxon>
        <taxon>Prostigmata</taxon>
        <taxon>Eleutherengona</taxon>
        <taxon>Raphignathae</taxon>
        <taxon>Tetranychoidea</taxon>
        <taxon>Tetranychidae</taxon>
        <taxon>Tetranychus</taxon>
    </lineage>
</organism>
<gene>
    <name evidence="1" type="primary">107367966</name>
</gene>
<dbReference type="AlphaFoldDB" id="T1KWE2"/>
<proteinExistence type="predicted"/>
<dbReference type="EMBL" id="CAEY01000641">
    <property type="status" value="NOT_ANNOTATED_CDS"/>
    <property type="molecule type" value="Genomic_DNA"/>
</dbReference>
<protein>
    <recommendedName>
        <fullName evidence="3">USP domain-containing protein</fullName>
    </recommendedName>
</protein>
<dbReference type="KEGG" id="tut:107367966"/>
<name>T1KWE2_TETUR</name>
<evidence type="ECO:0000313" key="2">
    <source>
        <dbReference type="Proteomes" id="UP000015104"/>
    </source>
</evidence>
<evidence type="ECO:0008006" key="3">
    <source>
        <dbReference type="Google" id="ProtNLM"/>
    </source>
</evidence>
<dbReference type="EnsemblMetazoa" id="tetur24g01320.1">
    <property type="protein sequence ID" value="tetur24g01320.1"/>
    <property type="gene ID" value="tetur24g01320"/>
</dbReference>
<dbReference type="Proteomes" id="UP000015104">
    <property type="component" value="Unassembled WGS sequence"/>
</dbReference>
<accession>T1KWE2</accession>
<reference evidence="1" key="2">
    <citation type="submission" date="2015-06" db="UniProtKB">
        <authorList>
            <consortium name="EnsemblMetazoa"/>
        </authorList>
    </citation>
    <scope>IDENTIFICATION</scope>
</reference>
<evidence type="ECO:0000313" key="1">
    <source>
        <dbReference type="EnsemblMetazoa" id="tetur24g01320.1"/>
    </source>
</evidence>
<dbReference type="OrthoDB" id="10662039at2759"/>
<dbReference type="HOGENOM" id="CLU_589682_0_0_1"/>
<keyword evidence="2" id="KW-1185">Reference proteome</keyword>
<reference evidence="2" key="1">
    <citation type="submission" date="2011-08" db="EMBL/GenBank/DDBJ databases">
        <authorList>
            <person name="Rombauts S."/>
        </authorList>
    </citation>
    <scope>NUCLEOTIDE SEQUENCE</scope>
    <source>
        <strain evidence="2">London</strain>
    </source>
</reference>